<gene>
    <name evidence="2" type="ORF">Aru02nite_08470</name>
</gene>
<dbReference type="GO" id="GO:0004553">
    <property type="term" value="F:hydrolase activity, hydrolyzing O-glycosyl compounds"/>
    <property type="evidence" value="ECO:0007669"/>
    <property type="project" value="InterPro"/>
</dbReference>
<organism evidence="2 3">
    <name type="scientific">Actinocatenispora rupis</name>
    <dbReference type="NCBI Taxonomy" id="519421"/>
    <lineage>
        <taxon>Bacteria</taxon>
        <taxon>Bacillati</taxon>
        <taxon>Actinomycetota</taxon>
        <taxon>Actinomycetes</taxon>
        <taxon>Micromonosporales</taxon>
        <taxon>Micromonosporaceae</taxon>
        <taxon>Actinocatenispora</taxon>
    </lineage>
</organism>
<evidence type="ECO:0000313" key="2">
    <source>
        <dbReference type="EMBL" id="GID09958.1"/>
    </source>
</evidence>
<sequence length="421" mass="46325">MFTTKSVAYQGATLPGLGLTIVRYNAGACTTNTIGGDAMVVSPNISPTRQIEGYWLDWYSADPSSASWNWYADSAQRNLLWKARDRGATHFELFSNSPMWWMCYNHNPSGSADGVSDNLQSWNYDQHAVYLATIAKYARDHWGFSFTSVEAFNEPMSNWWTATGTQEGCHVAVSTQSTVLGNLRTELDARGLTSTVVAASDETSYDLARSTFNALSTAARGVVGKVNVHGYQYGGGRRDLLYDDVHAAGKVLWNSEYGESDASGMSLASNLNLDFRWLHPTAWVYWQVLDGGGWGLIQADEAAGTTGAVNPKYHVLAQYSRHIRAGMTIIDGGESNTVAAYDPAAHKLVLVTANYGTAQWITYDLGRFATVPDGAIPRWCTQTSGAELYGRHVDTNVSGRRFWSWFPANTVQTFELDGVYR</sequence>
<name>A0A8J3J5X1_9ACTN</name>
<dbReference type="PANTHER" id="PTHR42767">
    <property type="entry name" value="ENDO-BETA-1,6-GALACTANASE"/>
    <property type="match status" value="1"/>
</dbReference>
<dbReference type="Gene3D" id="3.20.20.80">
    <property type="entry name" value="Glycosidases"/>
    <property type="match status" value="1"/>
</dbReference>
<accession>A0A8J3J5X1</accession>
<dbReference type="InterPro" id="IPR039514">
    <property type="entry name" value="6GAL-like"/>
</dbReference>
<dbReference type="AlphaFoldDB" id="A0A8J3J5X1"/>
<protein>
    <recommendedName>
        <fullName evidence="1">Endo-beta-1,6-galactanase-like domain-containing protein</fullName>
    </recommendedName>
</protein>
<feature type="domain" description="Endo-beta-1,6-galactanase-like" evidence="1">
    <location>
        <begin position="16"/>
        <end position="199"/>
    </location>
</feature>
<comment type="caution">
    <text evidence="2">The sequence shown here is derived from an EMBL/GenBank/DDBJ whole genome shotgun (WGS) entry which is preliminary data.</text>
</comment>
<dbReference type="SUPFAM" id="SSF51445">
    <property type="entry name" value="(Trans)glycosidases"/>
    <property type="match status" value="1"/>
</dbReference>
<dbReference type="InterPro" id="IPR039743">
    <property type="entry name" value="6GAL/EXGAL"/>
</dbReference>
<dbReference type="InterPro" id="IPR017853">
    <property type="entry name" value="GH"/>
</dbReference>
<dbReference type="Pfam" id="PF14587">
    <property type="entry name" value="Glyco_hydr_30_2"/>
    <property type="match status" value="1"/>
</dbReference>
<dbReference type="EMBL" id="BOMB01000004">
    <property type="protein sequence ID" value="GID09958.1"/>
    <property type="molecule type" value="Genomic_DNA"/>
</dbReference>
<reference evidence="2" key="1">
    <citation type="submission" date="2021-01" db="EMBL/GenBank/DDBJ databases">
        <title>Whole genome shotgun sequence of Actinocatenispora rupis NBRC 107355.</title>
        <authorList>
            <person name="Komaki H."/>
            <person name="Tamura T."/>
        </authorList>
    </citation>
    <scope>NUCLEOTIDE SEQUENCE</scope>
    <source>
        <strain evidence="2">NBRC 107355</strain>
    </source>
</reference>
<keyword evidence="3" id="KW-1185">Reference proteome</keyword>
<proteinExistence type="predicted"/>
<evidence type="ECO:0000259" key="1">
    <source>
        <dbReference type="Pfam" id="PF14587"/>
    </source>
</evidence>
<dbReference type="PANTHER" id="PTHR42767:SF1">
    <property type="entry name" value="ENDO-BETA-1,6-GALACTANASE-LIKE DOMAIN-CONTAINING PROTEIN"/>
    <property type="match status" value="1"/>
</dbReference>
<dbReference type="Proteomes" id="UP000612808">
    <property type="component" value="Unassembled WGS sequence"/>
</dbReference>
<evidence type="ECO:0000313" key="3">
    <source>
        <dbReference type="Proteomes" id="UP000612808"/>
    </source>
</evidence>